<name>Q1ITB1_KORVE</name>
<evidence type="ECO:0008006" key="3">
    <source>
        <dbReference type="Google" id="ProtNLM"/>
    </source>
</evidence>
<dbReference type="Pfam" id="PF14907">
    <property type="entry name" value="NTP_transf_5"/>
    <property type="match status" value="1"/>
</dbReference>
<protein>
    <recommendedName>
        <fullName evidence="3">Nucleotidyltransferase family protein</fullName>
    </recommendedName>
</protein>
<dbReference type="Proteomes" id="UP000002432">
    <property type="component" value="Chromosome"/>
</dbReference>
<evidence type="ECO:0000313" key="2">
    <source>
        <dbReference type="Proteomes" id="UP000002432"/>
    </source>
</evidence>
<dbReference type="AlphaFoldDB" id="Q1ITB1"/>
<accession>Q1ITB1</accession>
<dbReference type="KEGG" id="aba:Acid345_0886"/>
<dbReference type="InterPro" id="IPR039498">
    <property type="entry name" value="NTP_transf_5"/>
</dbReference>
<sequence length="412" mass="47471">MLVRPLNSLPAVILAAFMPVRSPELEQAFAKFALRDWRKLGNWIHASGLALYLLDELKSRGIGDALPDAIRSELEENLADNLERTSALIVEFLRLNSEFAAVKLDYLCIKGFTLGAVYCKRQQLRSQFDLDFWVREDQAREFTKLMRRLGYDVKAFDRVLECHTNGTPYPRFQDFYKPPQRKSVEIHLRSVSEFDQVPRANGVLNNVIFPALARERMFVEQALHLTKHFCSEWTRASWALELNRAIHGPEIGAEFWSAVREQCTEVQAILLGIAVASCAHIWKCSAPVELNWATKALPSGVVRWIDEYAQSAVTARFPGSKYYLLLEKELEKDSIDYRRHRRAALLPFRMPGYVTNERRLTLTEIPSHIKYVGKRFAFHVREGAKLLQAERNWLERTRSAKVYAQREGDSIA</sequence>
<evidence type="ECO:0000313" key="1">
    <source>
        <dbReference type="EMBL" id="ABF39889.1"/>
    </source>
</evidence>
<dbReference type="HOGENOM" id="CLU_666954_0_0_0"/>
<reference evidence="1 2" key="1">
    <citation type="journal article" date="2009" name="Appl. Environ. Microbiol.">
        <title>Three genomes from the phylum Acidobacteria provide insight into the lifestyles of these microorganisms in soils.</title>
        <authorList>
            <person name="Ward N.L."/>
            <person name="Challacombe J.F."/>
            <person name="Janssen P.H."/>
            <person name="Henrissat B."/>
            <person name="Coutinho P.M."/>
            <person name="Wu M."/>
            <person name="Xie G."/>
            <person name="Haft D.H."/>
            <person name="Sait M."/>
            <person name="Badger J."/>
            <person name="Barabote R.D."/>
            <person name="Bradley B."/>
            <person name="Brettin T.S."/>
            <person name="Brinkac L.M."/>
            <person name="Bruce D."/>
            <person name="Creasy T."/>
            <person name="Daugherty S.C."/>
            <person name="Davidsen T.M."/>
            <person name="DeBoy R.T."/>
            <person name="Detter J.C."/>
            <person name="Dodson R.J."/>
            <person name="Durkin A.S."/>
            <person name="Ganapathy A."/>
            <person name="Gwinn-Giglio M."/>
            <person name="Han C.S."/>
            <person name="Khouri H."/>
            <person name="Kiss H."/>
            <person name="Kothari S.P."/>
            <person name="Madupu R."/>
            <person name="Nelson K.E."/>
            <person name="Nelson W.C."/>
            <person name="Paulsen I."/>
            <person name="Penn K."/>
            <person name="Ren Q."/>
            <person name="Rosovitz M.J."/>
            <person name="Selengut J.D."/>
            <person name="Shrivastava S."/>
            <person name="Sullivan S.A."/>
            <person name="Tapia R."/>
            <person name="Thompson L.S."/>
            <person name="Watkins K.L."/>
            <person name="Yang Q."/>
            <person name="Yu C."/>
            <person name="Zafar N."/>
            <person name="Zhou L."/>
            <person name="Kuske C.R."/>
        </authorList>
    </citation>
    <scope>NUCLEOTIDE SEQUENCE [LARGE SCALE GENOMIC DNA]</scope>
    <source>
        <strain evidence="1 2">Ellin345</strain>
    </source>
</reference>
<dbReference type="OrthoDB" id="113217at2"/>
<dbReference type="eggNOG" id="COG1596">
    <property type="taxonomic scope" value="Bacteria"/>
</dbReference>
<organism evidence="1 2">
    <name type="scientific">Koribacter versatilis (strain Ellin345)</name>
    <dbReference type="NCBI Taxonomy" id="204669"/>
    <lineage>
        <taxon>Bacteria</taxon>
        <taxon>Pseudomonadati</taxon>
        <taxon>Acidobacteriota</taxon>
        <taxon>Terriglobia</taxon>
        <taxon>Terriglobales</taxon>
        <taxon>Candidatus Korobacteraceae</taxon>
        <taxon>Candidatus Korobacter</taxon>
    </lineage>
</organism>
<proteinExistence type="predicted"/>
<dbReference type="STRING" id="204669.Acid345_0886"/>
<gene>
    <name evidence="1" type="ordered locus">Acid345_0886</name>
</gene>
<keyword evidence="2" id="KW-1185">Reference proteome</keyword>
<dbReference type="EMBL" id="CP000360">
    <property type="protein sequence ID" value="ABF39889.1"/>
    <property type="molecule type" value="Genomic_DNA"/>
</dbReference>
<dbReference type="EnsemblBacteria" id="ABF39889">
    <property type="protein sequence ID" value="ABF39889"/>
    <property type="gene ID" value="Acid345_0886"/>
</dbReference>
<dbReference type="RefSeq" id="WP_011521691.1">
    <property type="nucleotide sequence ID" value="NC_008009.1"/>
</dbReference>